<dbReference type="Proteomes" id="UP000284660">
    <property type="component" value="Unassembled WGS sequence"/>
</dbReference>
<evidence type="ECO:0000313" key="11">
    <source>
        <dbReference type="EMBL" id="MRZ05307.1"/>
    </source>
</evidence>
<evidence type="ECO:0000313" key="21">
    <source>
        <dbReference type="Proteomes" id="UP000463337"/>
    </source>
</evidence>
<dbReference type="PROSITE" id="PS51257">
    <property type="entry name" value="PROKAR_LIPOPROTEIN"/>
    <property type="match status" value="1"/>
</dbReference>
<dbReference type="Proteomes" id="UP001210126">
    <property type="component" value="Unassembled WGS sequence"/>
</dbReference>
<evidence type="ECO:0000256" key="1">
    <source>
        <dbReference type="SAM" id="SignalP"/>
    </source>
</evidence>
<dbReference type="AlphaFoldDB" id="A0A173WJR4"/>
<dbReference type="EMBL" id="WKLT01000007">
    <property type="protein sequence ID" value="MRY58168.1"/>
    <property type="molecule type" value="Genomic_DNA"/>
</dbReference>
<evidence type="ECO:0000313" key="4">
    <source>
        <dbReference type="EMBL" id="CUQ17578.1"/>
    </source>
</evidence>
<evidence type="ECO:0000313" key="2">
    <source>
        <dbReference type="EMBL" id="CUM96398.1"/>
    </source>
</evidence>
<evidence type="ECO:0000313" key="8">
    <source>
        <dbReference type="EMBL" id="MRY58168.1"/>
    </source>
</evidence>
<sequence>MKKYIILHLSLILLVFIACTDDQKQDDKNITFQRSDFKVRKSLSGKTIEFDSLILRPSQIQLFDSFLVTCNQGAEKQFHIFNLNTAHKEGECIPVGQGPKEMMTPCFVNRNDSVVIFDMMTSTIFTYSIPEFTSGKEPEYASRISLDTKPLWSNIRSLGNGFLGVSYQETSPGFLFDQTGKKTMDFGTYPKTEQEYTPAELINAFRADLTTNRKEKVAITHYFTDLICIYNVNGTLEKQLRGPDHFASVFKEFRDGDIIGSKASPQTYRDAFYSPVNVGNSLFVLYNGKMVTEPNYNILCKELFVIGWDGSLECHYTLDQGVSSIAVDNQKRKIYGISDDPEYHIVVFDY</sequence>
<dbReference type="Proteomes" id="UP000441358">
    <property type="component" value="Unassembled WGS sequence"/>
</dbReference>
<dbReference type="EMBL" id="CYXP01000002">
    <property type="protein sequence ID" value="CUM96398.1"/>
    <property type="molecule type" value="Genomic_DNA"/>
</dbReference>
<dbReference type="GeneID" id="93523496"/>
<reference evidence="18 19" key="3">
    <citation type="journal article" date="2019" name="Nat. Med.">
        <title>A library of human gut bacterial isolates paired with longitudinal multiomics data enables mechanistic microbiome research.</title>
        <authorList>
            <person name="Poyet M."/>
            <person name="Groussin M."/>
            <person name="Gibbons S.M."/>
            <person name="Avila-Pacheco J."/>
            <person name="Jiang X."/>
            <person name="Kearney S.M."/>
            <person name="Perrotta A.R."/>
            <person name="Berdy B."/>
            <person name="Zhao S."/>
            <person name="Lieberman T.D."/>
            <person name="Swanson P.K."/>
            <person name="Smith M."/>
            <person name="Roesemann S."/>
            <person name="Alexander J.E."/>
            <person name="Rich S.A."/>
            <person name="Livny J."/>
            <person name="Vlamakis H."/>
            <person name="Clish C."/>
            <person name="Bullock K."/>
            <person name="Deik A."/>
            <person name="Scott J."/>
            <person name="Pierce K.A."/>
            <person name="Xavier R.J."/>
            <person name="Alm E.J."/>
        </authorList>
    </citation>
    <scope>NUCLEOTIDE SEQUENCE [LARGE SCALE GENOMIC DNA]</scope>
    <source>
        <strain evidence="11 22">BIOML-A10</strain>
        <strain evidence="9 19">BIOML-A11</strain>
        <strain evidence="12 18">BIOML-A32</strain>
        <strain evidence="8 21">BIOML-A41</strain>
        <strain evidence="10 20">BIOML-A9</strain>
    </source>
</reference>
<evidence type="ECO:0000313" key="17">
    <source>
        <dbReference type="Proteomes" id="UP000284660"/>
    </source>
</evidence>
<dbReference type="Proteomes" id="UP000095332">
    <property type="component" value="Unassembled WGS sequence"/>
</dbReference>
<dbReference type="EMBL" id="JAJCNI010000005">
    <property type="protein sequence ID" value="MCB6517320.1"/>
    <property type="molecule type" value="Genomic_DNA"/>
</dbReference>
<dbReference type="Proteomes" id="UP000463337">
    <property type="component" value="Unassembled WGS sequence"/>
</dbReference>
<evidence type="ECO:0000313" key="13">
    <source>
        <dbReference type="EMBL" id="RHD77341.1"/>
    </source>
</evidence>
<dbReference type="Proteomes" id="UP000095591">
    <property type="component" value="Unassembled WGS sequence"/>
</dbReference>
<keyword evidence="6" id="KW-0449">Lipoprotein</keyword>
<reference evidence="6" key="5">
    <citation type="submission" date="2023-01" db="EMBL/GenBank/DDBJ databases">
        <title>Human gut microbiome strain richness.</title>
        <authorList>
            <person name="Chen-Liaw A."/>
        </authorList>
    </citation>
    <scope>NUCLEOTIDE SEQUENCE</scope>
    <source>
        <strain evidence="7">D35st1_E5_D35t1_190705</strain>
        <strain evidence="6">RTP21484st1_E5_RTP21484_190118</strain>
    </source>
</reference>
<dbReference type="Proteomes" id="UP001198806">
    <property type="component" value="Unassembled WGS sequence"/>
</dbReference>
<evidence type="ECO:0000313" key="23">
    <source>
        <dbReference type="Proteomes" id="UP001198806"/>
    </source>
</evidence>
<evidence type="ECO:0000313" key="19">
    <source>
        <dbReference type="Proteomes" id="UP000450599"/>
    </source>
</evidence>
<evidence type="ECO:0000313" key="16">
    <source>
        <dbReference type="Proteomes" id="UP000095591"/>
    </source>
</evidence>
<evidence type="ECO:0000313" key="9">
    <source>
        <dbReference type="EMBL" id="MRY83966.1"/>
    </source>
</evidence>
<protein>
    <submittedName>
        <fullName evidence="6">BF3164 family lipoprotein</fullName>
    </submittedName>
    <submittedName>
        <fullName evidence="5">TolB-like 6-bladed beta-propeller domain-containing protein</fullName>
    </submittedName>
</protein>
<dbReference type="EMBL" id="QSJN01000002">
    <property type="protein sequence ID" value="RHD77341.1"/>
    <property type="molecule type" value="Genomic_DNA"/>
</dbReference>
<reference evidence="13 17" key="2">
    <citation type="submission" date="2018-08" db="EMBL/GenBank/DDBJ databases">
        <title>A genome reference for cultivated species of the human gut microbiota.</title>
        <authorList>
            <person name="Zou Y."/>
            <person name="Xue W."/>
            <person name="Luo G."/>
        </authorList>
    </citation>
    <scope>NUCLEOTIDE SEQUENCE [LARGE SCALE GENOMIC DNA]</scope>
    <source>
        <strain evidence="13 17">AM30-4</strain>
    </source>
</reference>
<evidence type="ECO:0000313" key="15">
    <source>
        <dbReference type="Proteomes" id="UP000095455"/>
    </source>
</evidence>
<proteinExistence type="predicted"/>
<dbReference type="Proteomes" id="UP000450599">
    <property type="component" value="Unassembled WGS sequence"/>
</dbReference>
<dbReference type="EMBL" id="WKMY01000005">
    <property type="protein sequence ID" value="MRY93470.1"/>
    <property type="molecule type" value="Genomic_DNA"/>
</dbReference>
<feature type="signal peptide" evidence="1">
    <location>
        <begin position="1"/>
        <end position="20"/>
    </location>
</feature>
<evidence type="ECO:0000313" key="5">
    <source>
        <dbReference type="EMBL" id="MCB6517320.1"/>
    </source>
</evidence>
<dbReference type="Proteomes" id="UP001211522">
    <property type="component" value="Unassembled WGS sequence"/>
</dbReference>
<evidence type="ECO:0000313" key="10">
    <source>
        <dbReference type="EMBL" id="MRY93470.1"/>
    </source>
</evidence>
<dbReference type="Proteomes" id="UP000471216">
    <property type="component" value="Unassembled WGS sequence"/>
</dbReference>
<dbReference type="EMBL" id="CZBM01000005">
    <property type="protein sequence ID" value="CUQ17578.1"/>
    <property type="molecule type" value="Genomic_DNA"/>
</dbReference>
<dbReference type="Proteomes" id="UP000095455">
    <property type="component" value="Unassembled WGS sequence"/>
</dbReference>
<evidence type="ECO:0000313" key="7">
    <source>
        <dbReference type="EMBL" id="MDB9138089.1"/>
    </source>
</evidence>
<evidence type="ECO:0000313" key="3">
    <source>
        <dbReference type="EMBL" id="CUN39206.1"/>
    </source>
</evidence>
<keyword evidence="1" id="KW-0732">Signal</keyword>
<dbReference type="Proteomes" id="UP000461276">
    <property type="component" value="Unassembled WGS sequence"/>
</dbReference>
<dbReference type="OrthoDB" id="1096938at2"/>
<dbReference type="EMBL" id="CYYK01000001">
    <property type="protein sequence ID" value="CUN39206.1"/>
    <property type="molecule type" value="Genomic_DNA"/>
</dbReference>
<dbReference type="EMBL" id="WKMX01000003">
    <property type="protein sequence ID" value="MRZ05307.1"/>
    <property type="molecule type" value="Genomic_DNA"/>
</dbReference>
<evidence type="ECO:0000313" key="22">
    <source>
        <dbReference type="Proteomes" id="UP000471216"/>
    </source>
</evidence>
<evidence type="ECO:0000313" key="6">
    <source>
        <dbReference type="EMBL" id="MDB9005296.1"/>
    </source>
</evidence>
<reference evidence="14 15" key="1">
    <citation type="submission" date="2015-09" db="EMBL/GenBank/DDBJ databases">
        <authorList>
            <consortium name="Pathogen Informatics"/>
        </authorList>
    </citation>
    <scope>NUCLEOTIDE SEQUENCE [LARGE SCALE GENOMIC DNA]</scope>
    <source>
        <strain evidence="3 15">2789STDY5608822</strain>
        <strain evidence="2 16">2789STDY5608872</strain>
        <strain evidence="4 14">2789STDY5834948</strain>
    </source>
</reference>
<name>A0A173WJR4_PARDI</name>
<dbReference type="EMBL" id="WKMC01000002">
    <property type="protein sequence ID" value="MRZ49610.1"/>
    <property type="molecule type" value="Genomic_DNA"/>
</dbReference>
<accession>A0A173WJR4</accession>
<gene>
    <name evidence="13" type="ORF">DW782_05170</name>
    <name evidence="3" type="ORF">ERS852380_00234</name>
    <name evidence="2" type="ORF">ERS852429_01331</name>
    <name evidence="4" type="ORF">ERS852560_01627</name>
    <name evidence="11" type="ORF">GKD54_03550</name>
    <name evidence="9" type="ORF">GKD58_06835</name>
    <name evidence="8" type="ORF">GKD59_09660</name>
    <name evidence="12" type="ORF">GKD66_05045</name>
    <name evidence="10" type="ORF">GKD67_09570</name>
    <name evidence="5" type="ORF">LI194_05860</name>
    <name evidence="6" type="ORF">PN599_09805</name>
    <name evidence="7" type="ORF">PN612_06120</name>
</gene>
<evidence type="ECO:0000313" key="12">
    <source>
        <dbReference type="EMBL" id="MRZ49610.1"/>
    </source>
</evidence>
<evidence type="ECO:0000313" key="18">
    <source>
        <dbReference type="Proteomes" id="UP000441358"/>
    </source>
</evidence>
<dbReference type="OMA" id="HKEGECI"/>
<evidence type="ECO:0000313" key="20">
    <source>
        <dbReference type="Proteomes" id="UP000461276"/>
    </source>
</evidence>
<reference evidence="5" key="4">
    <citation type="submission" date="2021-10" db="EMBL/GenBank/DDBJ databases">
        <title>Collection of gut derived symbiotic bacterial strains cultured from healthy donors.</title>
        <authorList>
            <person name="Lin H."/>
            <person name="Littmann E."/>
            <person name="Kohout C."/>
            <person name="Pamer E.G."/>
        </authorList>
    </citation>
    <scope>NUCLEOTIDE SEQUENCE</scope>
    <source>
        <strain evidence="5">DFI.2.94</strain>
    </source>
</reference>
<dbReference type="EMBL" id="WKMW01000005">
    <property type="protein sequence ID" value="MRY83966.1"/>
    <property type="molecule type" value="Genomic_DNA"/>
</dbReference>
<dbReference type="EMBL" id="JAQMPX010000041">
    <property type="protein sequence ID" value="MDB9138089.1"/>
    <property type="molecule type" value="Genomic_DNA"/>
</dbReference>
<dbReference type="EMBL" id="JAQMPJ010000007">
    <property type="protein sequence ID" value="MDB9005296.1"/>
    <property type="molecule type" value="Genomic_DNA"/>
</dbReference>
<dbReference type="RefSeq" id="WP_005859567.1">
    <property type="nucleotide sequence ID" value="NZ_AP019729.1"/>
</dbReference>
<organism evidence="5 23">
    <name type="scientific">Parabacteroides distasonis</name>
    <dbReference type="NCBI Taxonomy" id="823"/>
    <lineage>
        <taxon>Bacteria</taxon>
        <taxon>Pseudomonadati</taxon>
        <taxon>Bacteroidota</taxon>
        <taxon>Bacteroidia</taxon>
        <taxon>Bacteroidales</taxon>
        <taxon>Tannerellaceae</taxon>
        <taxon>Parabacteroides</taxon>
    </lineage>
</organism>
<dbReference type="Pfam" id="PF15869">
    <property type="entry name" value="TolB_like"/>
    <property type="match status" value="1"/>
</dbReference>
<evidence type="ECO:0000313" key="14">
    <source>
        <dbReference type="Proteomes" id="UP000095332"/>
    </source>
</evidence>
<dbReference type="DNASU" id="5308589"/>
<feature type="chain" id="PRO_5014533266" evidence="1">
    <location>
        <begin position="21"/>
        <end position="350"/>
    </location>
</feature>